<reference evidence="2 3" key="1">
    <citation type="submission" date="2017-03" db="EMBL/GenBank/DDBJ databases">
        <title>Paenibacillus larvae genome sequencing.</title>
        <authorList>
            <person name="Dingman D.W."/>
        </authorList>
    </citation>
    <scope>NUCLEOTIDE SEQUENCE [LARGE SCALE GENOMIC DNA]</scope>
    <source>
        <strain evidence="2 3">SAG 10367</strain>
    </source>
</reference>
<dbReference type="InterPro" id="IPR014729">
    <property type="entry name" value="Rossmann-like_a/b/a_fold"/>
</dbReference>
<evidence type="ECO:0000313" key="3">
    <source>
        <dbReference type="Proteomes" id="UP000192727"/>
    </source>
</evidence>
<dbReference type="Proteomes" id="UP000192727">
    <property type="component" value="Chromosome"/>
</dbReference>
<dbReference type="AlphaFoldDB" id="A0A1V0USH5"/>
<dbReference type="InterPro" id="IPR010982">
    <property type="entry name" value="Lambda_DNA-bd_dom_sf"/>
</dbReference>
<dbReference type="EMBL" id="CP020557">
    <property type="protein sequence ID" value="ARF68134.1"/>
    <property type="molecule type" value="Genomic_DNA"/>
</dbReference>
<evidence type="ECO:0000259" key="1">
    <source>
        <dbReference type="PROSITE" id="PS50943"/>
    </source>
</evidence>
<dbReference type="Gene3D" id="3.40.50.620">
    <property type="entry name" value="HUPs"/>
    <property type="match status" value="1"/>
</dbReference>
<dbReference type="InterPro" id="IPR001387">
    <property type="entry name" value="Cro/C1-type_HTH"/>
</dbReference>
<dbReference type="CDD" id="cd00093">
    <property type="entry name" value="HTH_XRE"/>
    <property type="match status" value="1"/>
</dbReference>
<evidence type="ECO:0000313" key="2">
    <source>
        <dbReference type="EMBL" id="ARF68134.1"/>
    </source>
</evidence>
<organism evidence="2 3">
    <name type="scientific">Paenibacillus larvae subsp. pulvifaciens</name>
    <dbReference type="NCBI Taxonomy" id="1477"/>
    <lineage>
        <taxon>Bacteria</taxon>
        <taxon>Bacillati</taxon>
        <taxon>Bacillota</taxon>
        <taxon>Bacilli</taxon>
        <taxon>Bacillales</taxon>
        <taxon>Paenibacillaceae</taxon>
        <taxon>Paenibacillus</taxon>
    </lineage>
</organism>
<name>A0A1V0USH5_9BACL</name>
<feature type="domain" description="HTH cro/C1-type" evidence="1">
    <location>
        <begin position="1"/>
        <end position="37"/>
    </location>
</feature>
<proteinExistence type="predicted"/>
<sequence length="303" mass="33002">MGISEGNLSEIEMGNSNPSAETLASIGIHYNVNLNWLLIGENSGDGVTYEDDNDKRLIDLQVRAGQNPSGKETTFRSRSILFLAIGIYAAASIGEDIPLLIPENGTIALNIPLTPSRRGTCSTRTAHPNYLRMLSHIIQSVRICNPILNPLGMKTKGEAISQCKNQQVLQNAIPDSVSCGKSGHKSSWIRRDAKGCGRCVPCIFRRASLHVINADTEIYGIDICSDEIDLTGNKASVNDLRAVLAFLGHNYNIEEIKRLLLSSGVPIEEIDEYSSLVIRAMAEVKELIDDKGTTGIKRLIGLT</sequence>
<protein>
    <recommendedName>
        <fullName evidence="1">HTH cro/C1-type domain-containing protein</fullName>
    </recommendedName>
</protein>
<accession>A0A1V0USH5</accession>
<dbReference type="SUPFAM" id="SSF47413">
    <property type="entry name" value="lambda repressor-like DNA-binding domains"/>
    <property type="match status" value="1"/>
</dbReference>
<dbReference type="GO" id="GO:0003677">
    <property type="term" value="F:DNA binding"/>
    <property type="evidence" value="ECO:0007669"/>
    <property type="project" value="InterPro"/>
</dbReference>
<dbReference type="PROSITE" id="PS50943">
    <property type="entry name" value="HTH_CROC1"/>
    <property type="match status" value="1"/>
</dbReference>
<gene>
    <name evidence="2" type="ORF">B7C51_10270</name>
</gene>